<protein>
    <recommendedName>
        <fullName evidence="4 11">D-3-phosphoglycerate dehydrogenase</fullName>
        <ecNumber evidence="11">1.1.1.95</ecNumber>
    </recommendedName>
</protein>
<dbReference type="PANTHER" id="PTHR42789:SF1">
    <property type="entry name" value="D-ISOMER SPECIFIC 2-HYDROXYACID DEHYDROGENASE FAMILY PROTEIN (AFU_ORTHOLOGUE AFUA_6G10090)"/>
    <property type="match status" value="1"/>
</dbReference>
<dbReference type="InterPro" id="IPR029752">
    <property type="entry name" value="D-isomer_DH_CS1"/>
</dbReference>
<dbReference type="Gene3D" id="3.30.1330.90">
    <property type="entry name" value="D-3-phosphoglycerate dehydrogenase, domain 3"/>
    <property type="match status" value="1"/>
</dbReference>
<dbReference type="Pfam" id="PF19304">
    <property type="entry name" value="PGDH_inter"/>
    <property type="match status" value="1"/>
</dbReference>
<evidence type="ECO:0000256" key="2">
    <source>
        <dbReference type="ARBA" id="ARBA00005216"/>
    </source>
</evidence>
<dbReference type="InterPro" id="IPR006140">
    <property type="entry name" value="D-isomer_DH_NAD-bd"/>
</dbReference>
<proteinExistence type="inferred from homology"/>
<comment type="pathway">
    <text evidence="2 11">Amino-acid biosynthesis; L-serine biosynthesis; L-serine from 3-phospho-D-glycerate: step 1/3.</text>
</comment>
<evidence type="ECO:0000256" key="7">
    <source>
        <dbReference type="ARBA" id="ARBA00023027"/>
    </source>
</evidence>
<name>A0A537JYV4_9BACT</name>
<dbReference type="PROSITE" id="PS51671">
    <property type="entry name" value="ACT"/>
    <property type="match status" value="1"/>
</dbReference>
<dbReference type="UniPathway" id="UPA00135">
    <property type="reaction ID" value="UER00196"/>
</dbReference>
<dbReference type="EC" id="1.1.1.95" evidence="11"/>
<dbReference type="AlphaFoldDB" id="A0A537JYV4"/>
<evidence type="ECO:0000256" key="5">
    <source>
        <dbReference type="ARBA" id="ARBA00022605"/>
    </source>
</evidence>
<evidence type="ECO:0000313" key="14">
    <source>
        <dbReference type="Proteomes" id="UP000318509"/>
    </source>
</evidence>
<dbReference type="Pfam" id="PF01842">
    <property type="entry name" value="ACT"/>
    <property type="match status" value="1"/>
</dbReference>
<dbReference type="InterPro" id="IPR050857">
    <property type="entry name" value="D-2-hydroxyacid_DH"/>
</dbReference>
<dbReference type="CDD" id="cd12173">
    <property type="entry name" value="PGDH_4"/>
    <property type="match status" value="1"/>
</dbReference>
<keyword evidence="6 11" id="KW-0560">Oxidoreductase</keyword>
<evidence type="ECO:0000256" key="11">
    <source>
        <dbReference type="RuleBase" id="RU363003"/>
    </source>
</evidence>
<evidence type="ECO:0000256" key="8">
    <source>
        <dbReference type="ARBA" id="ARBA00023299"/>
    </source>
</evidence>
<evidence type="ECO:0000256" key="3">
    <source>
        <dbReference type="ARBA" id="ARBA00005854"/>
    </source>
</evidence>
<dbReference type="FunFam" id="3.40.50.720:FF:000021">
    <property type="entry name" value="D-3-phosphoglycerate dehydrogenase"/>
    <property type="match status" value="1"/>
</dbReference>
<keyword evidence="8 11" id="KW-0718">Serine biosynthesis</keyword>
<dbReference type="Gene3D" id="3.40.50.720">
    <property type="entry name" value="NAD(P)-binding Rossmann-like Domain"/>
    <property type="match status" value="2"/>
</dbReference>
<dbReference type="SUPFAM" id="SSF143548">
    <property type="entry name" value="Serine metabolism enzymes domain"/>
    <property type="match status" value="1"/>
</dbReference>
<comment type="catalytic activity">
    <reaction evidence="9">
        <text>(R)-2-hydroxyglutarate + NAD(+) = 2-oxoglutarate + NADH + H(+)</text>
        <dbReference type="Rhea" id="RHEA:49612"/>
        <dbReference type="ChEBI" id="CHEBI:15378"/>
        <dbReference type="ChEBI" id="CHEBI:15801"/>
        <dbReference type="ChEBI" id="CHEBI:16810"/>
        <dbReference type="ChEBI" id="CHEBI:57540"/>
        <dbReference type="ChEBI" id="CHEBI:57945"/>
        <dbReference type="EC" id="1.1.1.399"/>
    </reaction>
</comment>
<keyword evidence="7 11" id="KW-0520">NAD</keyword>
<dbReference type="InterPro" id="IPR045626">
    <property type="entry name" value="PGDH_ASB_dom"/>
</dbReference>
<dbReference type="PROSITE" id="PS00671">
    <property type="entry name" value="D_2_HYDROXYACID_DH_3"/>
    <property type="match status" value="1"/>
</dbReference>
<dbReference type="InterPro" id="IPR036291">
    <property type="entry name" value="NAD(P)-bd_dom_sf"/>
</dbReference>
<dbReference type="Gene3D" id="3.30.70.260">
    <property type="match status" value="1"/>
</dbReference>
<evidence type="ECO:0000256" key="1">
    <source>
        <dbReference type="ARBA" id="ARBA00003800"/>
    </source>
</evidence>
<comment type="similarity">
    <text evidence="3 11">Belongs to the D-isomer specific 2-hydroxyacid dehydrogenase family.</text>
</comment>
<reference evidence="13 14" key="1">
    <citation type="journal article" date="2019" name="Nat. Microbiol.">
        <title>Mediterranean grassland soil C-N compound turnover is dependent on rainfall and depth, and is mediated by genomically divergent microorganisms.</title>
        <authorList>
            <person name="Diamond S."/>
            <person name="Andeer P.F."/>
            <person name="Li Z."/>
            <person name="Crits-Christoph A."/>
            <person name="Burstein D."/>
            <person name="Anantharaman K."/>
            <person name="Lane K.R."/>
            <person name="Thomas B.C."/>
            <person name="Pan C."/>
            <person name="Northen T.R."/>
            <person name="Banfield J.F."/>
        </authorList>
    </citation>
    <scope>NUCLEOTIDE SEQUENCE [LARGE SCALE GENOMIC DNA]</scope>
    <source>
        <strain evidence="13">NP_3</strain>
    </source>
</reference>
<organism evidence="13 14">
    <name type="scientific">Candidatus Segetimicrobium genomatis</name>
    <dbReference type="NCBI Taxonomy" id="2569760"/>
    <lineage>
        <taxon>Bacteria</taxon>
        <taxon>Bacillati</taxon>
        <taxon>Candidatus Sysuimicrobiota</taxon>
        <taxon>Candidatus Sysuimicrobiia</taxon>
        <taxon>Candidatus Sysuimicrobiales</taxon>
        <taxon>Candidatus Segetimicrobiaceae</taxon>
        <taxon>Candidatus Segetimicrobium</taxon>
    </lineage>
</organism>
<comment type="caution">
    <text evidence="13">The sequence shown here is derived from an EMBL/GenBank/DDBJ whole genome shotgun (WGS) entry which is preliminary data.</text>
</comment>
<dbReference type="SUPFAM" id="SSF55021">
    <property type="entry name" value="ACT-like"/>
    <property type="match status" value="1"/>
</dbReference>
<comment type="catalytic activity">
    <reaction evidence="10 11">
        <text>(2R)-3-phosphoglycerate + NAD(+) = 3-phosphooxypyruvate + NADH + H(+)</text>
        <dbReference type="Rhea" id="RHEA:12641"/>
        <dbReference type="ChEBI" id="CHEBI:15378"/>
        <dbReference type="ChEBI" id="CHEBI:18110"/>
        <dbReference type="ChEBI" id="CHEBI:57540"/>
        <dbReference type="ChEBI" id="CHEBI:57945"/>
        <dbReference type="ChEBI" id="CHEBI:58272"/>
        <dbReference type="EC" id="1.1.1.95"/>
    </reaction>
</comment>
<dbReference type="FunFam" id="3.30.70.260:FF:000008">
    <property type="entry name" value="D-3-phosphoglycerate dehydrogenase, chloroplastic"/>
    <property type="match status" value="1"/>
</dbReference>
<dbReference type="SUPFAM" id="SSF51735">
    <property type="entry name" value="NAD(P)-binding Rossmann-fold domains"/>
    <property type="match status" value="1"/>
</dbReference>
<dbReference type="InterPro" id="IPR029753">
    <property type="entry name" value="D-isomer_DH_CS"/>
</dbReference>
<gene>
    <name evidence="13" type="ORF">E6H00_11800</name>
</gene>
<dbReference type="InterPro" id="IPR006139">
    <property type="entry name" value="D-isomer_2_OHA_DH_cat_dom"/>
</dbReference>
<dbReference type="SUPFAM" id="SSF52283">
    <property type="entry name" value="Formate/glycerate dehydrogenase catalytic domain-like"/>
    <property type="match status" value="1"/>
</dbReference>
<dbReference type="InterPro" id="IPR045865">
    <property type="entry name" value="ACT-like_dom_sf"/>
</dbReference>
<accession>A0A537JYV4</accession>
<evidence type="ECO:0000256" key="10">
    <source>
        <dbReference type="ARBA" id="ARBA00048731"/>
    </source>
</evidence>
<dbReference type="PROSITE" id="PS00065">
    <property type="entry name" value="D_2_HYDROXYACID_DH_1"/>
    <property type="match status" value="1"/>
</dbReference>
<evidence type="ECO:0000313" key="13">
    <source>
        <dbReference type="EMBL" id="TMI88723.1"/>
    </source>
</evidence>
<dbReference type="InterPro" id="IPR029009">
    <property type="entry name" value="ASB_dom_sf"/>
</dbReference>
<comment type="function">
    <text evidence="1">Catalyzes the reversible oxidation of 3-phospho-D-glycerate to 3-phosphonooxypyruvate, the first step of the phosphorylated L-serine biosynthesis pathway. Also catalyzes the reversible oxidation of 2-hydroxyglutarate to 2-oxoglutarate.</text>
</comment>
<dbReference type="CDD" id="cd04902">
    <property type="entry name" value="ACT_3PGDH-xct"/>
    <property type="match status" value="1"/>
</dbReference>
<dbReference type="GO" id="GO:0006564">
    <property type="term" value="P:L-serine biosynthetic process"/>
    <property type="evidence" value="ECO:0007669"/>
    <property type="project" value="UniProtKB-UniRule"/>
</dbReference>
<dbReference type="GO" id="GO:0051287">
    <property type="term" value="F:NAD binding"/>
    <property type="evidence" value="ECO:0007669"/>
    <property type="project" value="UniProtKB-UniRule"/>
</dbReference>
<dbReference type="NCBIfam" id="TIGR01327">
    <property type="entry name" value="PGDH"/>
    <property type="match status" value="1"/>
</dbReference>
<evidence type="ECO:0000256" key="4">
    <source>
        <dbReference type="ARBA" id="ARBA00021582"/>
    </source>
</evidence>
<evidence type="ECO:0000259" key="12">
    <source>
        <dbReference type="PROSITE" id="PS51671"/>
    </source>
</evidence>
<dbReference type="Proteomes" id="UP000318509">
    <property type="component" value="Unassembled WGS sequence"/>
</dbReference>
<sequence length="525" mass="55107">MQVLVADGLGEEGLARLRQAGEVIVRSGLAEADLAALLPGADALIIRSGTRVSSAALGGAPRLRVIARAGVGVDNIDVDAATRRGILVLNTPESSTIAAAEHTMAMLLALVRRIPQAHAALSAGRWIREPYTGTELAGKTLGIIGLGKIGSEVARRAVAFDMRVLAHDPYVTEDRARRLGVALGGWEEVLRRSDILTLHVPLAEETQALIGSNELAAMKPGALLVNCARGGLVDEQALLAALEEGHVGGAALDVFAVEPPPAGSPLLAHPRVVATPHLGASTREAQRSIAVDVADQVLAALRGEPVHGAVNAPALGEETWRRLEPFMALARSLGEVAQQVAEGQLSAIAIRYEGEVVRMDTPALTASFLAGLLHRISDQTVNLVNAVVVARERGLAISEAHSDLCEDFASQIVAEAQTSHGALRLGGALFGHREARITRLNHWRLDLVPAAHMLFVWNQDRPGMIGMVGTILGRHGVNIANMHVGRRDAGGTAVMVLTLDAPAPAEAVGEIREAAGIAQVKAVRL</sequence>
<dbReference type="PANTHER" id="PTHR42789">
    <property type="entry name" value="D-ISOMER SPECIFIC 2-HYDROXYACID DEHYDROGENASE FAMILY PROTEIN (AFU_ORTHOLOGUE AFUA_6G10090)"/>
    <property type="match status" value="1"/>
</dbReference>
<feature type="domain" description="ACT" evidence="12">
    <location>
        <begin position="453"/>
        <end position="525"/>
    </location>
</feature>
<dbReference type="InterPro" id="IPR006236">
    <property type="entry name" value="PGDH"/>
</dbReference>
<dbReference type="EMBL" id="VBAK01000136">
    <property type="protein sequence ID" value="TMI88723.1"/>
    <property type="molecule type" value="Genomic_DNA"/>
</dbReference>
<keyword evidence="5 11" id="KW-0028">Amino-acid biosynthesis</keyword>
<dbReference type="Pfam" id="PF00389">
    <property type="entry name" value="2-Hacid_dh"/>
    <property type="match status" value="1"/>
</dbReference>
<dbReference type="PROSITE" id="PS00670">
    <property type="entry name" value="D_2_HYDROXYACID_DH_2"/>
    <property type="match status" value="1"/>
</dbReference>
<evidence type="ECO:0000256" key="6">
    <source>
        <dbReference type="ARBA" id="ARBA00023002"/>
    </source>
</evidence>
<dbReference type="GO" id="GO:0004617">
    <property type="term" value="F:phosphoglycerate dehydrogenase activity"/>
    <property type="evidence" value="ECO:0007669"/>
    <property type="project" value="UniProtKB-UniRule"/>
</dbReference>
<dbReference type="Pfam" id="PF02826">
    <property type="entry name" value="2-Hacid_dh_C"/>
    <property type="match status" value="1"/>
</dbReference>
<evidence type="ECO:0000256" key="9">
    <source>
        <dbReference type="ARBA" id="ARBA00048126"/>
    </source>
</evidence>
<dbReference type="InterPro" id="IPR002912">
    <property type="entry name" value="ACT_dom"/>
</dbReference>